<sequence>MPRLTLGEATARFREQRADQSFRSASRRAASRWRTPAFRTPEAPSILRTGLYGRFLGERKGLRPGLDYDDELLFLGCVLHDVGLSPEGDGDQRFDIDGADLAARFLTEQGAAADRVEAVWDAVALHLCFDVAVRKRPEIALVTAGAGYDLGPNGPALPDGYADRVHAVPPRLHASAVLYDEIVGQALAKPHKAPPFSMPGELVRQRTGPEWPTWRQLMDGTPGRNDDDGHPSPA</sequence>
<dbReference type="Pfam" id="PF01966">
    <property type="entry name" value="HD"/>
    <property type="match status" value="1"/>
</dbReference>
<feature type="domain" description="HD" evidence="2">
    <location>
        <begin position="47"/>
        <end position="130"/>
    </location>
</feature>
<comment type="caution">
    <text evidence="3">The sequence shown here is derived from an EMBL/GenBank/DDBJ whole genome shotgun (WGS) entry which is preliminary data.</text>
</comment>
<dbReference type="Proteomes" id="UP000572051">
    <property type="component" value="Unassembled WGS sequence"/>
</dbReference>
<dbReference type="PANTHER" id="PTHR35569:SF1">
    <property type="entry name" value="CYANAMIDE HYDRATASE DDI2-RELATED"/>
    <property type="match status" value="1"/>
</dbReference>
<accession>A0A7Z0ETU0</accession>
<organism evidence="3 4">
    <name type="scientific">Nocardiopsis aegyptia</name>
    <dbReference type="NCBI Taxonomy" id="220378"/>
    <lineage>
        <taxon>Bacteria</taxon>
        <taxon>Bacillati</taxon>
        <taxon>Actinomycetota</taxon>
        <taxon>Actinomycetes</taxon>
        <taxon>Streptosporangiales</taxon>
        <taxon>Nocardiopsidaceae</taxon>
        <taxon>Nocardiopsis</taxon>
    </lineage>
</organism>
<proteinExistence type="predicted"/>
<evidence type="ECO:0000313" key="4">
    <source>
        <dbReference type="Proteomes" id="UP000572051"/>
    </source>
</evidence>
<dbReference type="Gene3D" id="1.10.3210.10">
    <property type="entry name" value="Hypothetical protein af1432"/>
    <property type="match status" value="1"/>
</dbReference>
<name>A0A7Z0ETU0_9ACTN</name>
<protein>
    <recommendedName>
        <fullName evidence="2">HD domain-containing protein</fullName>
    </recommendedName>
</protein>
<reference evidence="3 4" key="1">
    <citation type="submission" date="2020-07" db="EMBL/GenBank/DDBJ databases">
        <title>Sequencing the genomes of 1000 actinobacteria strains.</title>
        <authorList>
            <person name="Klenk H.-P."/>
        </authorList>
    </citation>
    <scope>NUCLEOTIDE SEQUENCE [LARGE SCALE GENOMIC DNA]</scope>
    <source>
        <strain evidence="3 4">DSM 44442</strain>
    </source>
</reference>
<dbReference type="EMBL" id="JACCFS010000001">
    <property type="protein sequence ID" value="NYJ37686.1"/>
    <property type="molecule type" value="Genomic_DNA"/>
</dbReference>
<gene>
    <name evidence="3" type="ORF">HNR10_005567</name>
</gene>
<dbReference type="AlphaFoldDB" id="A0A7Z0ETU0"/>
<dbReference type="SUPFAM" id="SSF109604">
    <property type="entry name" value="HD-domain/PDEase-like"/>
    <property type="match status" value="1"/>
</dbReference>
<dbReference type="InterPro" id="IPR006674">
    <property type="entry name" value="HD_domain"/>
</dbReference>
<feature type="compositionally biased region" description="Basic and acidic residues" evidence="1">
    <location>
        <begin position="224"/>
        <end position="234"/>
    </location>
</feature>
<dbReference type="RefSeq" id="WP_179828623.1">
    <property type="nucleotide sequence ID" value="NZ_JACCFS010000001.1"/>
</dbReference>
<evidence type="ECO:0000259" key="2">
    <source>
        <dbReference type="Pfam" id="PF01966"/>
    </source>
</evidence>
<keyword evidence="4" id="KW-1185">Reference proteome</keyword>
<evidence type="ECO:0000313" key="3">
    <source>
        <dbReference type="EMBL" id="NYJ37686.1"/>
    </source>
</evidence>
<evidence type="ECO:0000256" key="1">
    <source>
        <dbReference type="SAM" id="MobiDB-lite"/>
    </source>
</evidence>
<dbReference type="PANTHER" id="PTHR35569">
    <property type="entry name" value="CYANAMIDE HYDRATASE DDI2-RELATED"/>
    <property type="match status" value="1"/>
</dbReference>
<feature type="region of interest" description="Disordered" evidence="1">
    <location>
        <begin position="194"/>
        <end position="234"/>
    </location>
</feature>